<evidence type="ECO:0000313" key="1">
    <source>
        <dbReference type="EMBL" id="PMD15823.1"/>
    </source>
</evidence>
<organism evidence="1 2">
    <name type="scientific">Hyaloscypha hepaticicola</name>
    <dbReference type="NCBI Taxonomy" id="2082293"/>
    <lineage>
        <taxon>Eukaryota</taxon>
        <taxon>Fungi</taxon>
        <taxon>Dikarya</taxon>
        <taxon>Ascomycota</taxon>
        <taxon>Pezizomycotina</taxon>
        <taxon>Leotiomycetes</taxon>
        <taxon>Helotiales</taxon>
        <taxon>Hyaloscyphaceae</taxon>
        <taxon>Hyaloscypha</taxon>
    </lineage>
</organism>
<protein>
    <submittedName>
        <fullName evidence="1">Uncharacterized protein</fullName>
    </submittedName>
</protein>
<reference evidence="1" key="1">
    <citation type="submission" date="2016-05" db="EMBL/GenBank/DDBJ databases">
        <title>A degradative enzymes factory behind the ericoid mycorrhizal symbiosis.</title>
        <authorList>
            <consortium name="DOE Joint Genome Institute"/>
            <person name="Martino E."/>
            <person name="Morin E."/>
            <person name="Grelet G."/>
            <person name="Kuo A."/>
            <person name="Kohler A."/>
            <person name="Daghino S."/>
            <person name="Barry K."/>
            <person name="Choi C."/>
            <person name="Cichocki N."/>
            <person name="Clum A."/>
            <person name="Copeland A."/>
            <person name="Hainaut M."/>
            <person name="Haridas S."/>
            <person name="Labutti K."/>
            <person name="Lindquist E."/>
            <person name="Lipzen A."/>
            <person name="Khouja H.-R."/>
            <person name="Murat C."/>
            <person name="Ohm R."/>
            <person name="Olson A."/>
            <person name="Spatafora J."/>
            <person name="Veneault-Fourrey C."/>
            <person name="Henrissat B."/>
            <person name="Grigoriev I."/>
            <person name="Martin F."/>
            <person name="Perotto S."/>
        </authorList>
    </citation>
    <scope>NUCLEOTIDE SEQUENCE [LARGE SCALE GENOMIC DNA]</scope>
    <source>
        <strain evidence="1">UAMH 7357</strain>
    </source>
</reference>
<name>A0A2J6PP68_9HELO</name>
<dbReference type="Proteomes" id="UP000235672">
    <property type="component" value="Unassembled WGS sequence"/>
</dbReference>
<dbReference type="AlphaFoldDB" id="A0A2J6PP68"/>
<evidence type="ECO:0000313" key="2">
    <source>
        <dbReference type="Proteomes" id="UP000235672"/>
    </source>
</evidence>
<sequence length="520" mass="58035">MRTINIMTTNEVPGMQKTLVIQHTRDILPRTFHKSTEFNFHTGSVCRLGAGKVNQSIKLDPICEPKNPYVFQQPVMGDSVGLALNQGDDHSTSTLGSCILLGSTPYWLLSCHPFEEALSHPQVRLRNLAIEHPSPDDRNLCNTAGHESHYESGHSFQIGKLTQISGPDKSTTRISRSPYWKLAGLEAPYVIMDWAICTAKSAQINIARLPAPKDYPVQTSHSTRNMNEESAGATVYSVGRTSGLCQGQIGLSPELVSTKVTRARTETMEWFVEEPYPYGNEEGWIESGIGISGDSGAGILDQETNHLYGHLWGRNEYRPGRSTPRVTYFTPIDDIFDDIEEKFSGTMRPRLPQLSEATTPPPSGPMCQQCRLLDPVWIETLSALPEAETPGMDITREERDDYNGLTPRRDLMRSVEMTPQEDEILTPEDIRSPEILFKHTGLSCQSSYDELSTREKDMPYTGLLEISDVEMAASFPCDLLDIDLDEFEVMPSGVGPEVKRRLSVVEVNGENMRVKKQKVA</sequence>
<accession>A0A2J6PP68</accession>
<keyword evidence="2" id="KW-1185">Reference proteome</keyword>
<dbReference type="OrthoDB" id="3538379at2759"/>
<dbReference type="STRING" id="1745343.A0A2J6PP68"/>
<gene>
    <name evidence="1" type="ORF">NA56DRAFT_326762</name>
</gene>
<proteinExistence type="predicted"/>
<dbReference type="EMBL" id="KZ613510">
    <property type="protein sequence ID" value="PMD15823.1"/>
    <property type="molecule type" value="Genomic_DNA"/>
</dbReference>